<evidence type="ECO:0000313" key="1">
    <source>
        <dbReference type="EMBL" id="OBQ42599.1"/>
    </source>
</evidence>
<accession>A0A1B7WZR1</accession>
<dbReference type="SUPFAM" id="SSF103084">
    <property type="entry name" value="Holliday junction resolvase RusA"/>
    <property type="match status" value="1"/>
</dbReference>
<evidence type="ECO:0000313" key="2">
    <source>
        <dbReference type="Proteomes" id="UP000092093"/>
    </source>
</evidence>
<protein>
    <submittedName>
        <fullName evidence="1">Uncharacterized protein</fullName>
    </submittedName>
</protein>
<dbReference type="GO" id="GO:0006281">
    <property type="term" value="P:DNA repair"/>
    <property type="evidence" value="ECO:0007669"/>
    <property type="project" value="InterPro"/>
</dbReference>
<name>A0A1B7WZR1_APHFL</name>
<organism evidence="1 2">
    <name type="scientific">Aphanizomenon flos-aquae WA102</name>
    <dbReference type="NCBI Taxonomy" id="1710896"/>
    <lineage>
        <taxon>Bacteria</taxon>
        <taxon>Bacillati</taxon>
        <taxon>Cyanobacteriota</taxon>
        <taxon>Cyanophyceae</taxon>
        <taxon>Nostocales</taxon>
        <taxon>Aphanizomenonaceae</taxon>
        <taxon>Aphanizomenon</taxon>
    </lineage>
</organism>
<gene>
    <name evidence="1" type="ORF">AN484_16865</name>
</gene>
<dbReference type="AlphaFoldDB" id="A0A1B7WZR1"/>
<reference evidence="1 2" key="1">
    <citation type="submission" date="2015-09" db="EMBL/GenBank/DDBJ databases">
        <title>Aphanizomenon flos-aquae WA102.</title>
        <authorList>
            <person name="Driscoll C."/>
        </authorList>
    </citation>
    <scope>NUCLEOTIDE SEQUENCE [LARGE SCALE GENOMIC DNA]</scope>
    <source>
        <strain evidence="1">WA102</strain>
    </source>
</reference>
<dbReference type="GO" id="GO:0000287">
    <property type="term" value="F:magnesium ion binding"/>
    <property type="evidence" value="ECO:0007669"/>
    <property type="project" value="InterPro"/>
</dbReference>
<proteinExistence type="predicted"/>
<comment type="caution">
    <text evidence="1">The sequence shown here is derived from an EMBL/GenBank/DDBJ whole genome shotgun (WGS) entry which is preliminary data.</text>
</comment>
<dbReference type="GO" id="GO:0006310">
    <property type="term" value="P:DNA recombination"/>
    <property type="evidence" value="ECO:0007669"/>
    <property type="project" value="InterPro"/>
</dbReference>
<dbReference type="InterPro" id="IPR036614">
    <property type="entry name" value="RusA-like_sf"/>
</dbReference>
<dbReference type="Proteomes" id="UP000092093">
    <property type="component" value="Unassembled WGS sequence"/>
</dbReference>
<dbReference type="Gene3D" id="3.30.1330.70">
    <property type="entry name" value="Holliday junction resolvase RusA"/>
    <property type="match status" value="1"/>
</dbReference>
<dbReference type="EMBL" id="LJOW01000096">
    <property type="protein sequence ID" value="OBQ42599.1"/>
    <property type="molecule type" value="Genomic_DNA"/>
</dbReference>
<sequence>MTQSKNSSDRLTLPWPPKELSPNYSGHWAPQAAAKKKYRFAVRILAMQHPQPVPEKGPIFLEVEFYQPDNRARDQDNMIAAFKAGQDGLADAWKINDKRINCTYKFSQQKGGMVKVKVI</sequence>